<keyword evidence="1" id="KW-0472">Membrane</keyword>
<reference evidence="2 3" key="1">
    <citation type="submission" date="2020-08" db="EMBL/GenBank/DDBJ databases">
        <title>Genomic Encyclopedia of Type Strains, Phase III (KMG-III): the genomes of soil and plant-associated and newly described type strains.</title>
        <authorList>
            <person name="Whitman W."/>
        </authorList>
    </citation>
    <scope>NUCLEOTIDE SEQUENCE [LARGE SCALE GENOMIC DNA]</scope>
    <source>
        <strain evidence="2 3">CECT 8305</strain>
    </source>
</reference>
<evidence type="ECO:0000313" key="3">
    <source>
        <dbReference type="Proteomes" id="UP000588098"/>
    </source>
</evidence>
<evidence type="ECO:0000313" key="2">
    <source>
        <dbReference type="EMBL" id="MBB5933776.1"/>
    </source>
</evidence>
<proteinExistence type="predicted"/>
<dbReference type="AlphaFoldDB" id="A0A7W9Q550"/>
<keyword evidence="1" id="KW-0812">Transmembrane</keyword>
<protein>
    <recommendedName>
        <fullName evidence="4">DUF2273 domain-containing protein</fullName>
    </recommendedName>
</protein>
<dbReference type="EMBL" id="JACHJL010000002">
    <property type="protein sequence ID" value="MBB5933776.1"/>
    <property type="molecule type" value="Genomic_DNA"/>
</dbReference>
<evidence type="ECO:0008006" key="4">
    <source>
        <dbReference type="Google" id="ProtNLM"/>
    </source>
</evidence>
<keyword evidence="3" id="KW-1185">Reference proteome</keyword>
<organism evidence="2 3">
    <name type="scientific">Streptomyces zagrosensis</name>
    <dbReference type="NCBI Taxonomy" id="1042984"/>
    <lineage>
        <taxon>Bacteria</taxon>
        <taxon>Bacillati</taxon>
        <taxon>Actinomycetota</taxon>
        <taxon>Actinomycetes</taxon>
        <taxon>Kitasatosporales</taxon>
        <taxon>Streptomycetaceae</taxon>
        <taxon>Streptomyces</taxon>
    </lineage>
</organism>
<evidence type="ECO:0000256" key="1">
    <source>
        <dbReference type="SAM" id="Phobius"/>
    </source>
</evidence>
<feature type="transmembrane region" description="Helical" evidence="1">
    <location>
        <begin position="16"/>
        <end position="39"/>
    </location>
</feature>
<keyword evidence="1" id="KW-1133">Transmembrane helix</keyword>
<name>A0A7W9Q550_9ACTN</name>
<sequence>MSTAVVGLATGMALGFAGYFGGFTAFLLVAALGTIGFIIGRMADGTLHWSQLIRRDDSAPTRHTTTNANSRRSRLK</sequence>
<dbReference type="RefSeq" id="WP_184569857.1">
    <property type="nucleotide sequence ID" value="NZ_JACHJL010000002.1"/>
</dbReference>
<accession>A0A7W9Q550</accession>
<dbReference type="Proteomes" id="UP000588098">
    <property type="component" value="Unassembled WGS sequence"/>
</dbReference>
<comment type="caution">
    <text evidence="2">The sequence shown here is derived from an EMBL/GenBank/DDBJ whole genome shotgun (WGS) entry which is preliminary data.</text>
</comment>
<gene>
    <name evidence="2" type="ORF">FHS42_000802</name>
</gene>